<dbReference type="EMBL" id="BOOA01000096">
    <property type="protein sequence ID" value="GIH28822.1"/>
    <property type="molecule type" value="Genomic_DNA"/>
</dbReference>
<dbReference type="Proteomes" id="UP000640052">
    <property type="component" value="Unassembled WGS sequence"/>
</dbReference>
<comment type="caution">
    <text evidence="1">The sequence shown here is derived from an EMBL/GenBank/DDBJ whole genome shotgun (WGS) entry which is preliminary data.</text>
</comment>
<proteinExistence type="predicted"/>
<reference evidence="1" key="1">
    <citation type="submission" date="2021-01" db="EMBL/GenBank/DDBJ databases">
        <title>Whole genome shotgun sequence of Acrocarpospora phusangensis NBRC 108782.</title>
        <authorList>
            <person name="Komaki H."/>
            <person name="Tamura T."/>
        </authorList>
    </citation>
    <scope>NUCLEOTIDE SEQUENCE</scope>
    <source>
        <strain evidence="1">NBRC 108782</strain>
    </source>
</reference>
<dbReference type="RefSeq" id="WP_204045440.1">
    <property type="nucleotide sequence ID" value="NZ_BOOA01000096.1"/>
</dbReference>
<evidence type="ECO:0000313" key="2">
    <source>
        <dbReference type="Proteomes" id="UP000640052"/>
    </source>
</evidence>
<sequence>MTRNRRCCPQCHTALDEGPILYRCARCQRAVYAADLDFDYTSANRTANRTAR</sequence>
<organism evidence="1 2">
    <name type="scientific">Acrocarpospora phusangensis</name>
    <dbReference type="NCBI Taxonomy" id="1070424"/>
    <lineage>
        <taxon>Bacteria</taxon>
        <taxon>Bacillati</taxon>
        <taxon>Actinomycetota</taxon>
        <taxon>Actinomycetes</taxon>
        <taxon>Streptosporangiales</taxon>
        <taxon>Streptosporangiaceae</taxon>
        <taxon>Acrocarpospora</taxon>
    </lineage>
</organism>
<protein>
    <submittedName>
        <fullName evidence="1">Uncharacterized protein</fullName>
    </submittedName>
</protein>
<dbReference type="AlphaFoldDB" id="A0A919QH36"/>
<evidence type="ECO:0000313" key="1">
    <source>
        <dbReference type="EMBL" id="GIH28822.1"/>
    </source>
</evidence>
<name>A0A919QH36_9ACTN</name>
<keyword evidence="2" id="KW-1185">Reference proteome</keyword>
<accession>A0A919QH36</accession>
<gene>
    <name evidence="1" type="ORF">Aph01nite_71320</name>
</gene>